<dbReference type="PANTHER" id="PTHR35692">
    <property type="entry name" value="F26F24.11"/>
    <property type="match status" value="1"/>
</dbReference>
<organism evidence="2 3">
    <name type="scientific">Musa troglodytarum</name>
    <name type="common">fe'i banana</name>
    <dbReference type="NCBI Taxonomy" id="320322"/>
    <lineage>
        <taxon>Eukaryota</taxon>
        <taxon>Viridiplantae</taxon>
        <taxon>Streptophyta</taxon>
        <taxon>Embryophyta</taxon>
        <taxon>Tracheophyta</taxon>
        <taxon>Spermatophyta</taxon>
        <taxon>Magnoliopsida</taxon>
        <taxon>Liliopsida</taxon>
        <taxon>Zingiberales</taxon>
        <taxon>Musaceae</taxon>
        <taxon>Musa</taxon>
    </lineage>
</organism>
<gene>
    <name evidence="2" type="ORF">MUK42_35933</name>
</gene>
<reference evidence="2" key="1">
    <citation type="submission" date="2022-05" db="EMBL/GenBank/DDBJ databases">
        <title>The Musa troglodytarum L. genome provides insights into the mechanism of non-climacteric behaviour and enrichment of carotenoids.</title>
        <authorList>
            <person name="Wang J."/>
        </authorList>
    </citation>
    <scope>NUCLEOTIDE SEQUENCE</scope>
    <source>
        <tissue evidence="2">Leaf</tissue>
    </source>
</reference>
<dbReference type="EMBL" id="CP097502">
    <property type="protein sequence ID" value="URD73286.1"/>
    <property type="molecule type" value="Genomic_DNA"/>
</dbReference>
<dbReference type="PANTHER" id="PTHR35692:SF5">
    <property type="entry name" value="REMORIN C-TERMINAL DOMAIN-CONTAINING PROTEIN"/>
    <property type="match status" value="1"/>
</dbReference>
<dbReference type="OrthoDB" id="10417721at2759"/>
<evidence type="ECO:0000313" key="3">
    <source>
        <dbReference type="Proteomes" id="UP001055439"/>
    </source>
</evidence>
<keyword evidence="3" id="KW-1185">Reference proteome</keyword>
<feature type="region of interest" description="Disordered" evidence="1">
    <location>
        <begin position="1"/>
        <end position="22"/>
    </location>
</feature>
<evidence type="ECO:0000313" key="2">
    <source>
        <dbReference type="EMBL" id="URD73286.1"/>
    </source>
</evidence>
<name>A0A9E7EA48_9LILI</name>
<dbReference type="AlphaFoldDB" id="A0A9E7EA48"/>
<dbReference type="Proteomes" id="UP001055439">
    <property type="component" value="Chromosome 1"/>
</dbReference>
<feature type="compositionally biased region" description="Gly residues" evidence="1">
    <location>
        <begin position="161"/>
        <end position="173"/>
    </location>
</feature>
<proteinExistence type="predicted"/>
<feature type="compositionally biased region" description="Basic and acidic residues" evidence="1">
    <location>
        <begin position="174"/>
        <end position="193"/>
    </location>
</feature>
<feature type="region of interest" description="Disordered" evidence="1">
    <location>
        <begin position="143"/>
        <end position="193"/>
    </location>
</feature>
<evidence type="ECO:0000256" key="1">
    <source>
        <dbReference type="SAM" id="MobiDB-lite"/>
    </source>
</evidence>
<protein>
    <submittedName>
        <fullName evidence="2">Uncharacterized protein</fullName>
    </submittedName>
</protein>
<sequence length="193" mass="20229">MRSSLPHLSEVDGDSAANASGKAVIGEAPDLCAVEQTAAHLSDSSQLTSDPESCLHRLKSFPGSLPKTATPDALQMNRARTLPKPPFDPKGPHGLIPAPESRKAEIFVLENEAPPPVQVDSSERRSPSPQRKRCCFCFCWRKKTQKKGKGDDASSGAGRAVAGGGAEEAGEGDAGNRGDGEGGADKTNVEELK</sequence>
<feature type="region of interest" description="Disordered" evidence="1">
    <location>
        <begin position="79"/>
        <end position="131"/>
    </location>
</feature>
<accession>A0A9E7EA48</accession>